<dbReference type="InterPro" id="IPR014871">
    <property type="entry name" value="dUTPase/dCTP_pyrophosphatase"/>
</dbReference>
<dbReference type="AlphaFoldDB" id="A0A0C1QXU9"/>
<comment type="caution">
    <text evidence="1">The sequence shown here is derived from an EMBL/GenBank/DDBJ whole genome shotgun (WGS) entry which is preliminary data.</text>
</comment>
<reference evidence="1 2" key="1">
    <citation type="journal article" date="2015" name="Infect. Genet. Evol.">
        <title>Genomic sequences of six botulinum neurotoxin-producing strains representing three clostridial species illustrate the mobility and diversity of botulinum neurotoxin genes.</title>
        <authorList>
            <person name="Smith T.J."/>
            <person name="Hill K.K."/>
            <person name="Xie G."/>
            <person name="Foley B.T."/>
            <person name="Williamson C.H."/>
            <person name="Foster J.T."/>
            <person name="Johnson S.L."/>
            <person name="Chertkov O."/>
            <person name="Teshima H."/>
            <person name="Gibbons H.S."/>
            <person name="Johnsky L.A."/>
            <person name="Karavis M.A."/>
            <person name="Smith L.A."/>
        </authorList>
    </citation>
    <scope>NUCLEOTIDE SEQUENCE [LARGE SCALE GENOMIC DNA]</scope>
    <source>
        <strain evidence="1 2">CDC 2741</strain>
    </source>
</reference>
<dbReference type="Gene3D" id="1.10.4010.10">
    <property type="entry name" value="Type II deoxyuridine triphosphatase"/>
    <property type="match status" value="1"/>
</dbReference>
<dbReference type="Proteomes" id="UP000031366">
    <property type="component" value="Unassembled WGS sequence"/>
</dbReference>
<evidence type="ECO:0000313" key="2">
    <source>
        <dbReference type="Proteomes" id="UP000031366"/>
    </source>
</evidence>
<dbReference type="CDD" id="cd11527">
    <property type="entry name" value="NTP-PPase_dUTPase"/>
    <property type="match status" value="1"/>
</dbReference>
<dbReference type="Pfam" id="PF08761">
    <property type="entry name" value="dUTPase_2"/>
    <property type="match status" value="1"/>
</dbReference>
<evidence type="ECO:0000313" key="1">
    <source>
        <dbReference type="EMBL" id="KIE45827.1"/>
    </source>
</evidence>
<protein>
    <submittedName>
        <fullName evidence="1">dUTPase family protein</fullName>
    </submittedName>
</protein>
<keyword evidence="2" id="KW-1185">Reference proteome</keyword>
<sequence>MNLKKLFEMQENLDNRIESEHNLQNQELFYKKILALQVEVGELANETRCFKFWSLKKPSEASIILEEYVDCLHFILSIGLETNFQNIGLNESLSFKDNADITSMFLDLNEKINTFAKDKSEKSYIDLFEKFILLGNALGFSNKDVEKAYLSKNEINHKRQDEGY</sequence>
<accession>A0A0C1QXU9</accession>
<dbReference type="InterPro" id="IPR016947">
    <property type="entry name" value="UCP030140"/>
</dbReference>
<gene>
    <name evidence="1" type="ORF">U732_2297</name>
</gene>
<dbReference type="EMBL" id="AYSO01000018">
    <property type="protein sequence ID" value="KIE45827.1"/>
    <property type="molecule type" value="Genomic_DNA"/>
</dbReference>
<dbReference type="PIRSF" id="PIRSF030140">
    <property type="entry name" value="UCP030140"/>
    <property type="match status" value="1"/>
</dbReference>
<dbReference type="RefSeq" id="WP_039634562.1">
    <property type="nucleotide sequence ID" value="NZ_AYSO01000018.1"/>
</dbReference>
<dbReference type="SUPFAM" id="SSF101386">
    <property type="entry name" value="all-alpha NTP pyrophosphatases"/>
    <property type="match status" value="1"/>
</dbReference>
<name>A0A0C1QXU9_9CLOT</name>
<dbReference type="OrthoDB" id="5506143at2"/>
<organism evidence="1 2">
    <name type="scientific">Clostridium argentinense CDC 2741</name>
    <dbReference type="NCBI Taxonomy" id="1418104"/>
    <lineage>
        <taxon>Bacteria</taxon>
        <taxon>Bacillati</taxon>
        <taxon>Bacillota</taxon>
        <taxon>Clostridia</taxon>
        <taxon>Eubacteriales</taxon>
        <taxon>Clostridiaceae</taxon>
        <taxon>Clostridium</taxon>
    </lineage>
</organism>
<dbReference type="STRING" id="29341.RSJ17_01910"/>
<proteinExistence type="predicted"/>